<evidence type="ECO:0000313" key="3">
    <source>
        <dbReference type="Proteomes" id="UP000267821"/>
    </source>
</evidence>
<evidence type="ECO:0000256" key="1">
    <source>
        <dbReference type="SAM" id="MobiDB-lite"/>
    </source>
</evidence>
<feature type="region of interest" description="Disordered" evidence="1">
    <location>
        <begin position="97"/>
        <end position="128"/>
    </location>
</feature>
<dbReference type="OrthoDB" id="10336903at2759"/>
<feature type="region of interest" description="Disordered" evidence="1">
    <location>
        <begin position="1"/>
        <end position="29"/>
    </location>
</feature>
<protein>
    <submittedName>
        <fullName evidence="2">Uncharacterized protein</fullName>
    </submittedName>
</protein>
<reference evidence="2 3" key="1">
    <citation type="journal article" date="2018" name="Nat. Ecol. Evol.">
        <title>Pezizomycetes genomes reveal the molecular basis of ectomycorrhizal truffle lifestyle.</title>
        <authorList>
            <person name="Murat C."/>
            <person name="Payen T."/>
            <person name="Noel B."/>
            <person name="Kuo A."/>
            <person name="Morin E."/>
            <person name="Chen J."/>
            <person name="Kohler A."/>
            <person name="Krizsan K."/>
            <person name="Balestrini R."/>
            <person name="Da Silva C."/>
            <person name="Montanini B."/>
            <person name="Hainaut M."/>
            <person name="Levati E."/>
            <person name="Barry K.W."/>
            <person name="Belfiori B."/>
            <person name="Cichocki N."/>
            <person name="Clum A."/>
            <person name="Dockter R.B."/>
            <person name="Fauchery L."/>
            <person name="Guy J."/>
            <person name="Iotti M."/>
            <person name="Le Tacon F."/>
            <person name="Lindquist E.A."/>
            <person name="Lipzen A."/>
            <person name="Malagnac F."/>
            <person name="Mello A."/>
            <person name="Molinier V."/>
            <person name="Miyauchi S."/>
            <person name="Poulain J."/>
            <person name="Riccioni C."/>
            <person name="Rubini A."/>
            <person name="Sitrit Y."/>
            <person name="Splivallo R."/>
            <person name="Traeger S."/>
            <person name="Wang M."/>
            <person name="Zifcakova L."/>
            <person name="Wipf D."/>
            <person name="Zambonelli A."/>
            <person name="Paolocci F."/>
            <person name="Nowrousian M."/>
            <person name="Ottonello S."/>
            <person name="Baldrian P."/>
            <person name="Spatafora J.W."/>
            <person name="Henrissat B."/>
            <person name="Nagy L.G."/>
            <person name="Aury J.M."/>
            <person name="Wincker P."/>
            <person name="Grigoriev I.V."/>
            <person name="Bonfante P."/>
            <person name="Martin F.M."/>
        </authorList>
    </citation>
    <scope>NUCLEOTIDE SEQUENCE [LARGE SCALE GENOMIC DNA]</scope>
    <source>
        <strain evidence="2 3">ATCC MYA-4762</strain>
    </source>
</reference>
<dbReference type="EMBL" id="ML121549">
    <property type="protein sequence ID" value="RPB22952.1"/>
    <property type="molecule type" value="Genomic_DNA"/>
</dbReference>
<accession>A0A3N4LNR7</accession>
<dbReference type="InParanoid" id="A0A3N4LNR7"/>
<name>A0A3N4LNR7_9PEZI</name>
<organism evidence="2 3">
    <name type="scientific">Terfezia boudieri ATCC MYA-4762</name>
    <dbReference type="NCBI Taxonomy" id="1051890"/>
    <lineage>
        <taxon>Eukaryota</taxon>
        <taxon>Fungi</taxon>
        <taxon>Dikarya</taxon>
        <taxon>Ascomycota</taxon>
        <taxon>Pezizomycotina</taxon>
        <taxon>Pezizomycetes</taxon>
        <taxon>Pezizales</taxon>
        <taxon>Pezizaceae</taxon>
        <taxon>Terfezia</taxon>
    </lineage>
</organism>
<feature type="compositionally biased region" description="Basic and acidic residues" evidence="1">
    <location>
        <begin position="111"/>
        <end position="120"/>
    </location>
</feature>
<keyword evidence="3" id="KW-1185">Reference proteome</keyword>
<dbReference type="Proteomes" id="UP000267821">
    <property type="component" value="Unassembled WGS sequence"/>
</dbReference>
<proteinExistence type="predicted"/>
<sequence>MSTYRGPRGEAPVNGTQESTTRDKPLASVASRAVSIRPHLGYQEDPAVAAEFDRIYQCTVQYTGDDHTTSQFAQAADVDPTFTTRANPDLYRELAEAQQEDSRLCQQRRRPPLEASKEDFGELPESSWQEVQKPEDVYAFHDCPDVNTSDSKHDDTILDAQWSVLGHTPRKNDCECVPELRTMPPTIAPVIIHDIPTDMTRVLQVDYVACVGEQI</sequence>
<gene>
    <name evidence="2" type="ORF">L211DRAFT_850360</name>
</gene>
<evidence type="ECO:0000313" key="2">
    <source>
        <dbReference type="EMBL" id="RPB22952.1"/>
    </source>
</evidence>
<dbReference type="AlphaFoldDB" id="A0A3N4LNR7"/>